<dbReference type="KEGG" id="vg:80398345"/>
<dbReference type="GO" id="GO:0019028">
    <property type="term" value="C:viral capsid"/>
    <property type="evidence" value="ECO:0007669"/>
    <property type="project" value="UniProtKB-KW"/>
</dbReference>
<evidence type="ECO:0000313" key="4">
    <source>
        <dbReference type="EMBL" id="DAD50963.1"/>
    </source>
</evidence>
<dbReference type="GeneID" id="80398345"/>
<name>A0A8S5L0K6_9VIRU</name>
<keyword evidence="5" id="KW-1185">Reference proteome</keyword>
<dbReference type="InterPro" id="IPR002703">
    <property type="entry name" value="Levivir_coat"/>
</dbReference>
<evidence type="ECO:0000256" key="2">
    <source>
        <dbReference type="ARBA" id="ARBA00022561"/>
    </source>
</evidence>
<accession>A0A8S5L0K6</accession>
<evidence type="ECO:0000256" key="1">
    <source>
        <dbReference type="ARBA" id="ARBA00004328"/>
    </source>
</evidence>
<protein>
    <submittedName>
        <fullName evidence="4">Coat protein</fullName>
    </submittedName>
</protein>
<dbReference type="Pfam" id="PF01819">
    <property type="entry name" value="Levi_coat"/>
    <property type="match status" value="1"/>
</dbReference>
<dbReference type="Gene3D" id="3.30.380.10">
    <property type="entry name" value="MS2 Viral Coat Protein"/>
    <property type="match status" value="1"/>
</dbReference>
<gene>
    <name evidence="4" type="primary">SRR6255746_4_2</name>
</gene>
<dbReference type="SUPFAM" id="SSF55405">
    <property type="entry name" value="RNA bacteriophage capsid protein"/>
    <property type="match status" value="1"/>
</dbReference>
<dbReference type="EMBL" id="BK013677">
    <property type="protein sequence ID" value="DAD50963.1"/>
    <property type="molecule type" value="Genomic_RNA"/>
</dbReference>
<keyword evidence="2 4" id="KW-0167">Capsid protein</keyword>
<keyword evidence="3" id="KW-0946">Virion</keyword>
<dbReference type="GO" id="GO:0005198">
    <property type="term" value="F:structural molecule activity"/>
    <property type="evidence" value="ECO:0007669"/>
    <property type="project" value="InterPro"/>
</dbReference>
<organism evidence="4 5">
    <name type="scientific">ssRNA phage SRR6255746_4</name>
    <dbReference type="NCBI Taxonomy" id="2786506"/>
    <lineage>
        <taxon>Viruses</taxon>
        <taxon>Riboviria</taxon>
        <taxon>Orthornavirae</taxon>
        <taxon>Lenarviricota</taxon>
        <taxon>Leviviricetes</taxon>
        <taxon>Norzivirales</taxon>
        <taxon>Fiersviridae</taxon>
        <taxon>Mintuvirus</taxon>
        <taxon>Mintuvirus pelovicinum</taxon>
        <taxon>Glincaevirus pelovicinum</taxon>
    </lineage>
</organism>
<dbReference type="RefSeq" id="YP_010769355.1">
    <property type="nucleotide sequence ID" value="NC_073949.1"/>
</dbReference>
<evidence type="ECO:0000313" key="5">
    <source>
        <dbReference type="Proteomes" id="UP000680320"/>
    </source>
</evidence>
<sequence>MPALQSISINDRATPTPVAHVFQPRDVQNGTGLVVSNSGVPVGEEKLTVSMRKSASKFRGKLTLTVPVVQTETVNGISIPVAVRTAYATLDVTFDETSSTQERTNLIGMLADALGTSKTLVHNTLVGLEGVYG</sequence>
<dbReference type="InterPro" id="IPR015954">
    <property type="entry name" value="Phage_RNA-type_capsid"/>
</dbReference>
<comment type="subcellular location">
    <subcellularLocation>
        <location evidence="1">Virion</location>
    </subcellularLocation>
</comment>
<reference evidence="4" key="1">
    <citation type="submission" date="2020-09" db="EMBL/GenBank/DDBJ databases">
        <title>Leviviricetes taxonomy.</title>
        <authorList>
            <person name="Stockdale S.R."/>
            <person name="Callanan J."/>
            <person name="Adriaenssens E.M."/>
            <person name="Kuhn J.H."/>
            <person name="Rumnieks J."/>
            <person name="Shkoporov A."/>
            <person name="Draper L.A."/>
            <person name="Ross P."/>
            <person name="Hill C."/>
        </authorList>
    </citation>
    <scope>NUCLEOTIDE SEQUENCE</scope>
</reference>
<proteinExistence type="predicted"/>
<evidence type="ECO:0000256" key="3">
    <source>
        <dbReference type="ARBA" id="ARBA00022844"/>
    </source>
</evidence>
<dbReference type="Proteomes" id="UP000680320">
    <property type="component" value="Segment"/>
</dbReference>